<comment type="caution">
    <text evidence="1">The sequence shown here is derived from an EMBL/GenBank/DDBJ whole genome shotgun (WGS) entry which is preliminary data.</text>
</comment>
<accession>A0A0J7JV23</accession>
<proteinExistence type="predicted"/>
<evidence type="ECO:0000313" key="2">
    <source>
        <dbReference type="Proteomes" id="UP000036403"/>
    </source>
</evidence>
<gene>
    <name evidence="1" type="ORF">RF55_24282</name>
</gene>
<evidence type="ECO:0000313" key="1">
    <source>
        <dbReference type="EMBL" id="KMQ82073.1"/>
    </source>
</evidence>
<protein>
    <submittedName>
        <fullName evidence="1">Uncharacterized protein</fullName>
    </submittedName>
</protein>
<sequence length="138" mass="13741">MYPASSSTRTGGGGAGPIGVRIWGGGEGRCGVASRGGDDAGPGCDVPMAGCLGDGVCGVERRRRQAVSGGGGVAKISIFRRLIRSDRCITVLTFDGRDGGQVALAVAPGGLCGPGDSASLRSALISRRMSSSRLMTVG</sequence>
<organism evidence="1 2">
    <name type="scientific">Lasius niger</name>
    <name type="common">Black garden ant</name>
    <dbReference type="NCBI Taxonomy" id="67767"/>
    <lineage>
        <taxon>Eukaryota</taxon>
        <taxon>Metazoa</taxon>
        <taxon>Ecdysozoa</taxon>
        <taxon>Arthropoda</taxon>
        <taxon>Hexapoda</taxon>
        <taxon>Insecta</taxon>
        <taxon>Pterygota</taxon>
        <taxon>Neoptera</taxon>
        <taxon>Endopterygota</taxon>
        <taxon>Hymenoptera</taxon>
        <taxon>Apocrita</taxon>
        <taxon>Aculeata</taxon>
        <taxon>Formicoidea</taxon>
        <taxon>Formicidae</taxon>
        <taxon>Formicinae</taxon>
        <taxon>Lasius</taxon>
        <taxon>Lasius</taxon>
    </lineage>
</organism>
<dbReference type="AlphaFoldDB" id="A0A0J7JV23"/>
<reference evidence="1 2" key="1">
    <citation type="submission" date="2015-04" db="EMBL/GenBank/DDBJ databases">
        <title>Lasius niger genome sequencing.</title>
        <authorList>
            <person name="Konorov E.A."/>
            <person name="Nikitin M.A."/>
            <person name="Kirill M.V."/>
            <person name="Chang P."/>
        </authorList>
    </citation>
    <scope>NUCLEOTIDE SEQUENCE [LARGE SCALE GENOMIC DNA]</scope>
    <source>
        <tissue evidence="1">Whole</tissue>
    </source>
</reference>
<dbReference type="PaxDb" id="67767-A0A0J7JV23"/>
<name>A0A0J7JV23_LASNI</name>
<keyword evidence="2" id="KW-1185">Reference proteome</keyword>
<dbReference type="EMBL" id="LBMM01028676">
    <property type="protein sequence ID" value="KMQ82073.1"/>
    <property type="molecule type" value="Genomic_DNA"/>
</dbReference>
<dbReference type="Proteomes" id="UP000036403">
    <property type="component" value="Unassembled WGS sequence"/>
</dbReference>